<dbReference type="AlphaFoldDB" id="A0A2K9F0W3"/>
<gene>
    <name evidence="3" type="ORF">CUV01_04150</name>
</gene>
<feature type="domain" description="SH3b" evidence="2">
    <location>
        <begin position="42"/>
        <end position="97"/>
    </location>
</feature>
<keyword evidence="1" id="KW-0732">Signal</keyword>
<keyword evidence="4" id="KW-1185">Reference proteome</keyword>
<dbReference type="OrthoDB" id="8451772at2"/>
<dbReference type="InterPro" id="IPR003646">
    <property type="entry name" value="SH3-like_bac-type"/>
</dbReference>
<evidence type="ECO:0000313" key="3">
    <source>
        <dbReference type="EMBL" id="AUH35204.1"/>
    </source>
</evidence>
<accession>A0A2K9F0W3</accession>
<dbReference type="KEGG" id="paro:CUV01_04150"/>
<name>A0A2K9F0W3_9RHOB</name>
<protein>
    <submittedName>
        <fullName evidence="3">Peptide-binding protein</fullName>
    </submittedName>
</protein>
<evidence type="ECO:0000313" key="4">
    <source>
        <dbReference type="Proteomes" id="UP000233742"/>
    </source>
</evidence>
<dbReference type="PROSITE" id="PS51257">
    <property type="entry name" value="PROKAR_LIPOPROTEIN"/>
    <property type="match status" value="1"/>
</dbReference>
<dbReference type="Gene3D" id="2.30.30.40">
    <property type="entry name" value="SH3 Domains"/>
    <property type="match status" value="1"/>
</dbReference>
<dbReference type="Pfam" id="PF08239">
    <property type="entry name" value="SH3_3"/>
    <property type="match status" value="1"/>
</dbReference>
<dbReference type="Proteomes" id="UP000233742">
    <property type="component" value="Chromosome"/>
</dbReference>
<dbReference type="EMBL" id="CP025408">
    <property type="protein sequence ID" value="AUH35204.1"/>
    <property type="molecule type" value="Genomic_DNA"/>
</dbReference>
<feature type="signal peptide" evidence="1">
    <location>
        <begin position="1"/>
        <end position="18"/>
    </location>
</feature>
<sequence length="100" mass="10398">MKRTLLAVVTAVAFGGLAGCVAPVAGTGKLYQVVGVETDDMLKLRAGPGTDTRVVAGLPNGTILRVHSCEQTGATRWCKASMRGASGLSGYVSWAYLRDI</sequence>
<proteinExistence type="predicted"/>
<reference evidence="3 4" key="1">
    <citation type="submission" date="2017-12" db="EMBL/GenBank/DDBJ databases">
        <authorList>
            <person name="Hurst M.R.H."/>
        </authorList>
    </citation>
    <scope>NUCLEOTIDE SEQUENCE [LARGE SCALE GENOMIC DNA]</scope>
    <source>
        <strain evidence="3 4">BM15</strain>
    </source>
</reference>
<feature type="chain" id="PRO_5014623050" evidence="1">
    <location>
        <begin position="19"/>
        <end position="100"/>
    </location>
</feature>
<evidence type="ECO:0000259" key="2">
    <source>
        <dbReference type="Pfam" id="PF08239"/>
    </source>
</evidence>
<organism evidence="3 4">
    <name type="scientific">Paracoccus tegillarcae</name>
    <dbReference type="NCBI Taxonomy" id="1529068"/>
    <lineage>
        <taxon>Bacteria</taxon>
        <taxon>Pseudomonadati</taxon>
        <taxon>Pseudomonadota</taxon>
        <taxon>Alphaproteobacteria</taxon>
        <taxon>Rhodobacterales</taxon>
        <taxon>Paracoccaceae</taxon>
        <taxon>Paracoccus</taxon>
    </lineage>
</organism>
<evidence type="ECO:0000256" key="1">
    <source>
        <dbReference type="SAM" id="SignalP"/>
    </source>
</evidence>